<evidence type="ECO:0000256" key="2">
    <source>
        <dbReference type="ARBA" id="ARBA00023002"/>
    </source>
</evidence>
<name>A0A6J5YAQ9_9ZZZZ</name>
<proteinExistence type="inferred from homology"/>
<dbReference type="GO" id="GO:0016491">
    <property type="term" value="F:oxidoreductase activity"/>
    <property type="evidence" value="ECO:0007669"/>
    <property type="project" value="UniProtKB-KW"/>
</dbReference>
<keyword evidence="2" id="KW-0560">Oxidoreductase</keyword>
<protein>
    <submittedName>
        <fullName evidence="3">Unannotated protein</fullName>
    </submittedName>
</protein>
<dbReference type="PANTHER" id="PTHR44196:SF1">
    <property type="entry name" value="DEHYDROGENASE_REDUCTASE SDR FAMILY MEMBER 7B"/>
    <property type="match status" value="1"/>
</dbReference>
<sequence>MSESPVAVVTGASRGIGRAGALALAEAGFDVVVSARTVREGDGVAEPNSVREEVTLAVPGSLERTAQEIEERGQRALIVPMDLSDRTSVESLVPAVLEAWGRIDVLYNNAIFRGVGTLDRIADLTMESMTALMAGNFMHQILLIQQVLPHMVDRGTGTIINMVSGSARLDPPGPPGEGGWGILYSASKAAFARVAGGINAEYRSLGLRAFNVDPGNVVTEARKAAKPDDEYSSGFGSEPAEATGKVVAWLAAETGADKFLGKWIFAPKLCSDLELLPGWTFAPPQ</sequence>
<dbReference type="EMBL" id="CAEMXZ010000022">
    <property type="protein sequence ID" value="CAB4322973.1"/>
    <property type="molecule type" value="Genomic_DNA"/>
</dbReference>
<dbReference type="PANTHER" id="PTHR44196">
    <property type="entry name" value="DEHYDROGENASE/REDUCTASE SDR FAMILY MEMBER 7B"/>
    <property type="match status" value="1"/>
</dbReference>
<organism evidence="3">
    <name type="scientific">freshwater metagenome</name>
    <dbReference type="NCBI Taxonomy" id="449393"/>
    <lineage>
        <taxon>unclassified sequences</taxon>
        <taxon>metagenomes</taxon>
        <taxon>ecological metagenomes</taxon>
    </lineage>
</organism>
<evidence type="ECO:0000256" key="1">
    <source>
        <dbReference type="ARBA" id="ARBA00006484"/>
    </source>
</evidence>
<dbReference type="InterPro" id="IPR036291">
    <property type="entry name" value="NAD(P)-bd_dom_sf"/>
</dbReference>
<dbReference type="EMBL" id="CAFBNC010000004">
    <property type="protein sequence ID" value="CAB4922530.1"/>
    <property type="molecule type" value="Genomic_DNA"/>
</dbReference>
<dbReference type="InterPro" id="IPR002347">
    <property type="entry name" value="SDR_fam"/>
</dbReference>
<dbReference type="PRINTS" id="PR00081">
    <property type="entry name" value="GDHRDH"/>
</dbReference>
<reference evidence="3" key="1">
    <citation type="submission" date="2020-05" db="EMBL/GenBank/DDBJ databases">
        <authorList>
            <person name="Chiriac C."/>
            <person name="Salcher M."/>
            <person name="Ghai R."/>
            <person name="Kavagutti S V."/>
        </authorList>
    </citation>
    <scope>NUCLEOTIDE SEQUENCE</scope>
</reference>
<dbReference type="AlphaFoldDB" id="A0A6J5YAQ9"/>
<dbReference type="Gene3D" id="3.40.50.720">
    <property type="entry name" value="NAD(P)-binding Rossmann-like Domain"/>
    <property type="match status" value="1"/>
</dbReference>
<evidence type="ECO:0000313" key="4">
    <source>
        <dbReference type="EMBL" id="CAB4922530.1"/>
    </source>
</evidence>
<gene>
    <name evidence="3" type="ORF">UFOPK1392_00716</name>
    <name evidence="4" type="ORF">UFOPK3733_00158</name>
</gene>
<accession>A0A6J5YAQ9</accession>
<dbReference type="SUPFAM" id="SSF51735">
    <property type="entry name" value="NAD(P)-binding Rossmann-fold domains"/>
    <property type="match status" value="1"/>
</dbReference>
<dbReference type="CDD" id="cd05233">
    <property type="entry name" value="SDR_c"/>
    <property type="match status" value="1"/>
</dbReference>
<evidence type="ECO:0000313" key="3">
    <source>
        <dbReference type="EMBL" id="CAB4322973.1"/>
    </source>
</evidence>
<dbReference type="GO" id="GO:0016020">
    <property type="term" value="C:membrane"/>
    <property type="evidence" value="ECO:0007669"/>
    <property type="project" value="TreeGrafter"/>
</dbReference>
<comment type="similarity">
    <text evidence="1">Belongs to the short-chain dehydrogenases/reductases (SDR) family.</text>
</comment>
<dbReference type="Pfam" id="PF00106">
    <property type="entry name" value="adh_short"/>
    <property type="match status" value="2"/>
</dbReference>